<dbReference type="AlphaFoldDB" id="A0A087BM73"/>
<accession>A0A087BM73</accession>
<evidence type="ECO:0000313" key="2">
    <source>
        <dbReference type="Proteomes" id="UP000029014"/>
    </source>
</evidence>
<dbReference type="EMBL" id="JGZD01000009">
    <property type="protein sequence ID" value="KFI72123.1"/>
    <property type="molecule type" value="Genomic_DNA"/>
</dbReference>
<protein>
    <submittedName>
        <fullName evidence="1">Transcriptional regulator with HTH domain</fullName>
    </submittedName>
</protein>
<evidence type="ECO:0000313" key="1">
    <source>
        <dbReference type="EMBL" id="KFI72123.1"/>
    </source>
</evidence>
<keyword evidence="2" id="KW-1185">Reference proteome</keyword>
<name>A0A087BM73_9BIFI</name>
<organism evidence="1 2">
    <name type="scientific">Bifidobacterium minimum</name>
    <dbReference type="NCBI Taxonomy" id="1693"/>
    <lineage>
        <taxon>Bacteria</taxon>
        <taxon>Bacillati</taxon>
        <taxon>Actinomycetota</taxon>
        <taxon>Actinomycetes</taxon>
        <taxon>Bifidobacteriales</taxon>
        <taxon>Bifidobacteriaceae</taxon>
        <taxon>Bifidobacterium</taxon>
    </lineage>
</organism>
<proteinExistence type="predicted"/>
<dbReference type="eggNOG" id="COG2865">
    <property type="taxonomic scope" value="Bacteria"/>
</dbReference>
<dbReference type="STRING" id="1693.BMIN_0011"/>
<sequence>MQVELVSLGSSSHPLLLIRVSPDEQVHETNRGECFLQVGDESRHLNFVQHQELLYNRGPSQFDGSEVRAATMSGMDAEQLQIYRTAVGSDADDSTA</sequence>
<reference evidence="1 2" key="1">
    <citation type="submission" date="2014-03" db="EMBL/GenBank/DDBJ databases">
        <title>Genomics of Bifidobacteria.</title>
        <authorList>
            <person name="Ventura M."/>
            <person name="Milani C."/>
            <person name="Lugli G.A."/>
        </authorList>
    </citation>
    <scope>NUCLEOTIDE SEQUENCE [LARGE SCALE GENOMIC DNA]</scope>
    <source>
        <strain evidence="1 2">LMG 11592</strain>
    </source>
</reference>
<comment type="caution">
    <text evidence="1">The sequence shown here is derived from an EMBL/GenBank/DDBJ whole genome shotgun (WGS) entry which is preliminary data.</text>
</comment>
<dbReference type="Proteomes" id="UP000029014">
    <property type="component" value="Unassembled WGS sequence"/>
</dbReference>
<gene>
    <name evidence="1" type="ORF">BMIN_0011</name>
</gene>
<dbReference type="RefSeq" id="WP_022860772.1">
    <property type="nucleotide sequence ID" value="NZ_JGZD01000009.1"/>
</dbReference>